<dbReference type="InterPro" id="IPR051313">
    <property type="entry name" value="Bact_iron-sidero_bind"/>
</dbReference>
<dbReference type="STRING" id="446470.Snas_5337"/>
<dbReference type="Pfam" id="PF01497">
    <property type="entry name" value="Peripla_BP_2"/>
    <property type="match status" value="1"/>
</dbReference>
<gene>
    <name evidence="7" type="ordered locus">Snas_5337</name>
</gene>
<evidence type="ECO:0000256" key="1">
    <source>
        <dbReference type="ARBA" id="ARBA00004196"/>
    </source>
</evidence>
<sequence length="338" mass="36847">MSTAPTSSASLWRRALLGLTLPLILALAACGGGAGTDAGGDFGVKIKHKYGTTTIDKKPSKVVALGLNDADTLLALGIQPVGVVDWFGERPYGAWPWAKELWKGKKPKIVGERDDYNMEKIAKLAPDLIVAQYSGMTKDQYKTLSKWAPVVAQPLGHEDYAAPWQAMAEPIAKAVGEEKKLDKLIDGIEDDFAAVREEHPEFGKLTAAVSEGYEKGKYVAFAADDPKMEFMTLLGFKPDDKIESEIEKGNNVVEFGSERLDLVDVDLLVWLTADEAAAKNVKNDKVYSELDVVKDGRDLFVPYEEGPKIGAAMSFNTVLSIPYAIEELVPQLEKKAKA</sequence>
<accession>D3PUU7</accession>
<evidence type="ECO:0000256" key="4">
    <source>
        <dbReference type="ARBA" id="ARBA00022729"/>
    </source>
</evidence>
<evidence type="ECO:0000256" key="3">
    <source>
        <dbReference type="ARBA" id="ARBA00022448"/>
    </source>
</evidence>
<evidence type="ECO:0000259" key="6">
    <source>
        <dbReference type="PROSITE" id="PS50983"/>
    </source>
</evidence>
<dbReference type="eggNOG" id="COG0614">
    <property type="taxonomic scope" value="Bacteria"/>
</dbReference>
<dbReference type="PROSITE" id="PS50983">
    <property type="entry name" value="FE_B12_PBP"/>
    <property type="match status" value="1"/>
</dbReference>
<dbReference type="PANTHER" id="PTHR30532">
    <property type="entry name" value="IRON III DICITRATE-BINDING PERIPLASMIC PROTEIN"/>
    <property type="match status" value="1"/>
</dbReference>
<evidence type="ECO:0000313" key="8">
    <source>
        <dbReference type="Proteomes" id="UP000000844"/>
    </source>
</evidence>
<feature type="domain" description="Fe/B12 periplasmic-binding" evidence="6">
    <location>
        <begin position="61"/>
        <end position="336"/>
    </location>
</feature>
<comment type="subcellular location">
    <subcellularLocation>
        <location evidence="1">Cell envelope</location>
    </subcellularLocation>
</comment>
<feature type="chain" id="PRO_5039548034" evidence="5">
    <location>
        <begin position="29"/>
        <end position="338"/>
    </location>
</feature>
<keyword evidence="4 5" id="KW-0732">Signal</keyword>
<dbReference type="PANTHER" id="PTHR30532:SF24">
    <property type="entry name" value="FERRIC ENTEROBACTIN-BINDING PERIPLASMIC PROTEIN FEPB"/>
    <property type="match status" value="1"/>
</dbReference>
<organism evidence="7 8">
    <name type="scientific">Stackebrandtia nassauensis (strain DSM 44728 / CIP 108903 / NRRL B-16338 / NBRC 102104 / LLR-40K-21)</name>
    <dbReference type="NCBI Taxonomy" id="446470"/>
    <lineage>
        <taxon>Bacteria</taxon>
        <taxon>Bacillati</taxon>
        <taxon>Actinomycetota</taxon>
        <taxon>Actinomycetes</taxon>
        <taxon>Glycomycetales</taxon>
        <taxon>Glycomycetaceae</taxon>
        <taxon>Stackebrandtia</taxon>
    </lineage>
</organism>
<dbReference type="GO" id="GO:0030288">
    <property type="term" value="C:outer membrane-bounded periplasmic space"/>
    <property type="evidence" value="ECO:0007669"/>
    <property type="project" value="TreeGrafter"/>
</dbReference>
<keyword evidence="3" id="KW-0813">Transport</keyword>
<dbReference type="OrthoDB" id="1846031at2"/>
<dbReference type="AlphaFoldDB" id="D3PUU7"/>
<dbReference type="InterPro" id="IPR002491">
    <property type="entry name" value="ABC_transptr_periplasmic_BD"/>
</dbReference>
<dbReference type="Gene3D" id="3.40.50.1980">
    <property type="entry name" value="Nitrogenase molybdenum iron protein domain"/>
    <property type="match status" value="2"/>
</dbReference>
<dbReference type="KEGG" id="sna:Snas_5337"/>
<dbReference type="Proteomes" id="UP000000844">
    <property type="component" value="Chromosome"/>
</dbReference>
<proteinExistence type="inferred from homology"/>
<evidence type="ECO:0000256" key="5">
    <source>
        <dbReference type="SAM" id="SignalP"/>
    </source>
</evidence>
<name>D3PUU7_STANL</name>
<dbReference type="RefSeq" id="WP_013020542.1">
    <property type="nucleotide sequence ID" value="NC_013947.1"/>
</dbReference>
<comment type="similarity">
    <text evidence="2">Belongs to the bacterial solute-binding protein 8 family.</text>
</comment>
<reference evidence="7 8" key="1">
    <citation type="journal article" date="2009" name="Stand. Genomic Sci.">
        <title>Complete genome sequence of Stackebrandtia nassauensis type strain (LLR-40K-21).</title>
        <authorList>
            <person name="Munk C."/>
            <person name="Lapidus A."/>
            <person name="Copeland A."/>
            <person name="Jando M."/>
            <person name="Mayilraj S."/>
            <person name="Glavina Del Rio T."/>
            <person name="Nolan M."/>
            <person name="Chen F."/>
            <person name="Lucas S."/>
            <person name="Tice H."/>
            <person name="Cheng J.F."/>
            <person name="Han C."/>
            <person name="Detter J.C."/>
            <person name="Bruce D."/>
            <person name="Goodwin L."/>
            <person name="Chain P."/>
            <person name="Pitluck S."/>
            <person name="Goker M."/>
            <person name="Ovchinikova G."/>
            <person name="Pati A."/>
            <person name="Ivanova N."/>
            <person name="Mavromatis K."/>
            <person name="Chen A."/>
            <person name="Palaniappan K."/>
            <person name="Land M."/>
            <person name="Hauser L."/>
            <person name="Chang Y.J."/>
            <person name="Jeffries C.D."/>
            <person name="Bristow J."/>
            <person name="Eisen J.A."/>
            <person name="Markowitz V."/>
            <person name="Hugenholtz P."/>
            <person name="Kyrpides N.C."/>
            <person name="Klenk H.P."/>
        </authorList>
    </citation>
    <scope>NUCLEOTIDE SEQUENCE [LARGE SCALE GENOMIC DNA]</scope>
    <source>
        <strain evidence="8">DSM 44728 / CIP 108903 / NRRL B-16338 / NBRC 102104 / LLR-40K-21</strain>
    </source>
</reference>
<dbReference type="SUPFAM" id="SSF53807">
    <property type="entry name" value="Helical backbone' metal receptor"/>
    <property type="match status" value="1"/>
</dbReference>
<dbReference type="HOGENOM" id="CLU_038034_1_1_11"/>
<keyword evidence="8" id="KW-1185">Reference proteome</keyword>
<evidence type="ECO:0000256" key="2">
    <source>
        <dbReference type="ARBA" id="ARBA00008814"/>
    </source>
</evidence>
<dbReference type="EMBL" id="CP001778">
    <property type="protein sequence ID" value="ADD44971.1"/>
    <property type="molecule type" value="Genomic_DNA"/>
</dbReference>
<evidence type="ECO:0000313" key="7">
    <source>
        <dbReference type="EMBL" id="ADD44971.1"/>
    </source>
</evidence>
<feature type="signal peptide" evidence="5">
    <location>
        <begin position="1"/>
        <end position="28"/>
    </location>
</feature>
<dbReference type="GO" id="GO:1901678">
    <property type="term" value="P:iron coordination entity transport"/>
    <property type="evidence" value="ECO:0007669"/>
    <property type="project" value="UniProtKB-ARBA"/>
</dbReference>
<protein>
    <submittedName>
        <fullName evidence="7">Periplasmic binding protein</fullName>
    </submittedName>
</protein>